<reference evidence="2" key="1">
    <citation type="journal article" date="2019" name="bioRxiv">
        <title>The Genome of the Zebra Mussel, Dreissena polymorpha: A Resource for Invasive Species Research.</title>
        <authorList>
            <person name="McCartney M.A."/>
            <person name="Auch B."/>
            <person name="Kono T."/>
            <person name="Mallez S."/>
            <person name="Zhang Y."/>
            <person name="Obille A."/>
            <person name="Becker A."/>
            <person name="Abrahante J.E."/>
            <person name="Garbe J."/>
            <person name="Badalamenti J.P."/>
            <person name="Herman A."/>
            <person name="Mangelson H."/>
            <person name="Liachko I."/>
            <person name="Sullivan S."/>
            <person name="Sone E.D."/>
            <person name="Koren S."/>
            <person name="Silverstein K.A.T."/>
            <person name="Beckman K.B."/>
            <person name="Gohl D.M."/>
        </authorList>
    </citation>
    <scope>NUCLEOTIDE SEQUENCE</scope>
    <source>
        <strain evidence="2">Duluth1</strain>
        <tissue evidence="2">Whole animal</tissue>
    </source>
</reference>
<name>A0A9D4LXY3_DREPO</name>
<feature type="domain" description="Paraneoplastic antigen Ma-like C-terminal" evidence="1">
    <location>
        <begin position="48"/>
        <end position="119"/>
    </location>
</feature>
<gene>
    <name evidence="2" type="ORF">DPMN_027897</name>
</gene>
<evidence type="ECO:0000259" key="1">
    <source>
        <dbReference type="Pfam" id="PF14893"/>
    </source>
</evidence>
<organism evidence="2 3">
    <name type="scientific">Dreissena polymorpha</name>
    <name type="common">Zebra mussel</name>
    <name type="synonym">Mytilus polymorpha</name>
    <dbReference type="NCBI Taxonomy" id="45954"/>
    <lineage>
        <taxon>Eukaryota</taxon>
        <taxon>Metazoa</taxon>
        <taxon>Spiralia</taxon>
        <taxon>Lophotrochozoa</taxon>
        <taxon>Mollusca</taxon>
        <taxon>Bivalvia</taxon>
        <taxon>Autobranchia</taxon>
        <taxon>Heteroconchia</taxon>
        <taxon>Euheterodonta</taxon>
        <taxon>Imparidentia</taxon>
        <taxon>Neoheterodontei</taxon>
        <taxon>Myida</taxon>
        <taxon>Dreissenoidea</taxon>
        <taxon>Dreissenidae</taxon>
        <taxon>Dreissena</taxon>
    </lineage>
</organism>
<dbReference type="Proteomes" id="UP000828390">
    <property type="component" value="Unassembled WGS sequence"/>
</dbReference>
<comment type="caution">
    <text evidence="2">The sequence shown here is derived from an EMBL/GenBank/DDBJ whole genome shotgun (WGS) entry which is preliminary data.</text>
</comment>
<dbReference type="AlphaFoldDB" id="A0A9D4LXY3"/>
<keyword evidence="3" id="KW-1185">Reference proteome</keyword>
<evidence type="ECO:0000313" key="2">
    <source>
        <dbReference type="EMBL" id="KAH3864866.1"/>
    </source>
</evidence>
<evidence type="ECO:0000313" key="3">
    <source>
        <dbReference type="Proteomes" id="UP000828390"/>
    </source>
</evidence>
<dbReference type="InterPro" id="IPR048270">
    <property type="entry name" value="PNMA_C"/>
</dbReference>
<proteinExistence type="predicted"/>
<dbReference type="EMBL" id="JAIWYP010000002">
    <property type="protein sequence ID" value="KAH3864866.1"/>
    <property type="molecule type" value="Genomic_DNA"/>
</dbReference>
<reference evidence="2" key="2">
    <citation type="submission" date="2020-11" db="EMBL/GenBank/DDBJ databases">
        <authorList>
            <person name="McCartney M.A."/>
            <person name="Auch B."/>
            <person name="Kono T."/>
            <person name="Mallez S."/>
            <person name="Becker A."/>
            <person name="Gohl D.M."/>
            <person name="Silverstein K.A.T."/>
            <person name="Koren S."/>
            <person name="Bechman K.B."/>
            <person name="Herman A."/>
            <person name="Abrahante J.E."/>
            <person name="Garbe J."/>
        </authorList>
    </citation>
    <scope>NUCLEOTIDE SEQUENCE</scope>
    <source>
        <strain evidence="2">Duluth1</strain>
        <tissue evidence="2">Whole animal</tissue>
    </source>
</reference>
<dbReference type="Pfam" id="PF14893">
    <property type="entry name" value="PNMA"/>
    <property type="match status" value="1"/>
</dbReference>
<protein>
    <recommendedName>
        <fullName evidence="1">Paraneoplastic antigen Ma-like C-terminal domain-containing protein</fullName>
    </recommendedName>
</protein>
<accession>A0A9D4LXY3</accession>
<sequence>MYNCRNTLKSNIRKRSLSHGFKYEVKATVNSNMFNSEHVLLGVRRAAKGSAGDVLSRLGPNVTIEQVMQKLDSTYGSIESRESIMRKFYIRQQQTGESVTAYAARLEERFQTAIHLKAMK</sequence>